<evidence type="ECO:0000313" key="1">
    <source>
        <dbReference type="EMBL" id="WRL62541.1"/>
    </source>
</evidence>
<accession>A0ABZ1AXA4</accession>
<name>A0ABZ1AXA4_9ACTN</name>
<dbReference type="RefSeq" id="WP_324273895.1">
    <property type="nucleotide sequence ID" value="NZ_CP141261.1"/>
</dbReference>
<evidence type="ECO:0000313" key="2">
    <source>
        <dbReference type="Proteomes" id="UP001324287"/>
    </source>
</evidence>
<proteinExistence type="predicted"/>
<protein>
    <submittedName>
        <fullName evidence="1">Uncharacterized protein</fullName>
    </submittedName>
</protein>
<gene>
    <name evidence="1" type="ORF">U6N30_21490</name>
</gene>
<reference evidence="1 2" key="1">
    <citation type="submission" date="2023-12" db="EMBL/GenBank/DDBJ databases">
        <title>Blastococcus brunescens sp. nov., an actonobacterium isolated from sandstone collected in sahara desert.</title>
        <authorList>
            <person name="Gtari M."/>
            <person name="Ghodhbane F."/>
        </authorList>
    </citation>
    <scope>NUCLEOTIDE SEQUENCE [LARGE SCALE GENOMIC DNA]</scope>
    <source>
        <strain evidence="1 2">BMG 8361</strain>
    </source>
</reference>
<dbReference type="EMBL" id="CP141261">
    <property type="protein sequence ID" value="WRL62541.1"/>
    <property type="molecule type" value="Genomic_DNA"/>
</dbReference>
<dbReference type="Proteomes" id="UP001324287">
    <property type="component" value="Chromosome"/>
</dbReference>
<keyword evidence="2" id="KW-1185">Reference proteome</keyword>
<organism evidence="1 2">
    <name type="scientific">Blastococcus brunescens</name>
    <dbReference type="NCBI Taxonomy" id="1564165"/>
    <lineage>
        <taxon>Bacteria</taxon>
        <taxon>Bacillati</taxon>
        <taxon>Actinomycetota</taxon>
        <taxon>Actinomycetes</taxon>
        <taxon>Geodermatophilales</taxon>
        <taxon>Geodermatophilaceae</taxon>
        <taxon>Blastococcus</taxon>
    </lineage>
</organism>
<sequence length="127" mass="13910">MSEPFSVLRCAVLVDACEDLAGVWVAWWHANGLFPDMAISDRLALAERVVRDLVDADLVSLHRGAWDGTLPSSDGATLVPIQRHDVPAVLKTYDVWVPSDLADPVVLVLTERGEVEADICRDGHSQH</sequence>